<proteinExistence type="predicted"/>
<protein>
    <submittedName>
        <fullName evidence="1">Uncharacterized protein</fullName>
    </submittedName>
</protein>
<name>A0A9W9G696_9EURO</name>
<reference evidence="1" key="1">
    <citation type="submission" date="2022-11" db="EMBL/GenBank/DDBJ databases">
        <authorList>
            <person name="Petersen C."/>
        </authorList>
    </citation>
    <scope>NUCLEOTIDE SEQUENCE</scope>
    <source>
        <strain evidence="1">IBT 30761</strain>
    </source>
</reference>
<evidence type="ECO:0000313" key="1">
    <source>
        <dbReference type="EMBL" id="KAJ5112132.1"/>
    </source>
</evidence>
<accession>A0A9W9G696</accession>
<comment type="caution">
    <text evidence="1">The sequence shown here is derived from an EMBL/GenBank/DDBJ whole genome shotgun (WGS) entry which is preliminary data.</text>
</comment>
<dbReference type="GeneID" id="81351660"/>
<keyword evidence="2" id="KW-1185">Reference proteome</keyword>
<dbReference type="RefSeq" id="XP_056479905.1">
    <property type="nucleotide sequence ID" value="XM_056612681.1"/>
</dbReference>
<gene>
    <name evidence="1" type="ORF">N7532_000177</name>
</gene>
<evidence type="ECO:0000313" key="2">
    <source>
        <dbReference type="Proteomes" id="UP001149074"/>
    </source>
</evidence>
<dbReference type="Proteomes" id="UP001149074">
    <property type="component" value="Unassembled WGS sequence"/>
</dbReference>
<sequence>MKVSGNGARITSIRILSEISFAISSVSKREFGLLSELYTPNEGPYKLTRGPAEQPYNIRAGESSPHPTEAQISEILHPARLEALRPYAAFFGSLGEGLWLRLCYDEANEEKYEAVWTKNEDSDFVCPDGIILDDKEIFNGRDLARTLELIPNE</sequence>
<dbReference type="EMBL" id="JAPQKI010000001">
    <property type="protein sequence ID" value="KAJ5112132.1"/>
    <property type="molecule type" value="Genomic_DNA"/>
</dbReference>
<reference evidence="1" key="2">
    <citation type="journal article" date="2023" name="IMA Fungus">
        <title>Comparative genomic study of the Penicillium genus elucidates a diverse pangenome and 15 lateral gene transfer events.</title>
        <authorList>
            <person name="Petersen C."/>
            <person name="Sorensen T."/>
            <person name="Nielsen M.R."/>
            <person name="Sondergaard T.E."/>
            <person name="Sorensen J.L."/>
            <person name="Fitzpatrick D.A."/>
            <person name="Frisvad J.C."/>
            <person name="Nielsen K.L."/>
        </authorList>
    </citation>
    <scope>NUCLEOTIDE SEQUENCE</scope>
    <source>
        <strain evidence="1">IBT 30761</strain>
    </source>
</reference>
<organism evidence="1 2">
    <name type="scientific">Penicillium argentinense</name>
    <dbReference type="NCBI Taxonomy" id="1131581"/>
    <lineage>
        <taxon>Eukaryota</taxon>
        <taxon>Fungi</taxon>
        <taxon>Dikarya</taxon>
        <taxon>Ascomycota</taxon>
        <taxon>Pezizomycotina</taxon>
        <taxon>Eurotiomycetes</taxon>
        <taxon>Eurotiomycetidae</taxon>
        <taxon>Eurotiales</taxon>
        <taxon>Aspergillaceae</taxon>
        <taxon>Penicillium</taxon>
    </lineage>
</organism>
<dbReference type="AlphaFoldDB" id="A0A9W9G696"/>